<evidence type="ECO:0000313" key="2">
    <source>
        <dbReference type="EMBL" id="EDP18501.1"/>
    </source>
</evidence>
<gene>
    <name evidence="2" type="ORF">CLOBOL_01194</name>
</gene>
<proteinExistence type="predicted"/>
<name>A8RK41_ENTBW</name>
<dbReference type="eggNOG" id="COG3598">
    <property type="taxonomic scope" value="Bacteria"/>
</dbReference>
<dbReference type="InterPro" id="IPR038724">
    <property type="entry name" value="RepA"/>
</dbReference>
<protein>
    <recommendedName>
        <fullName evidence="1">AAA+ ATPase domain-containing protein</fullName>
    </recommendedName>
</protein>
<dbReference type="CDD" id="cd01125">
    <property type="entry name" value="RepA_RSF1010_like"/>
    <property type="match status" value="1"/>
</dbReference>
<dbReference type="Pfam" id="PF13481">
    <property type="entry name" value="AAA_25"/>
    <property type="match status" value="1"/>
</dbReference>
<reference evidence="2 3" key="1">
    <citation type="submission" date="2007-08" db="EMBL/GenBank/DDBJ databases">
        <authorList>
            <person name="Fulton L."/>
            <person name="Clifton S."/>
            <person name="Fulton B."/>
            <person name="Xu J."/>
            <person name="Minx P."/>
            <person name="Pepin K.H."/>
            <person name="Johnson M."/>
            <person name="Thiruvilangam P."/>
            <person name="Bhonagiri V."/>
            <person name="Nash W.E."/>
            <person name="Mardis E.R."/>
            <person name="Wilson R.K."/>
        </authorList>
    </citation>
    <scope>NUCLEOTIDE SEQUENCE [LARGE SCALE GENOMIC DNA]</scope>
    <source>
        <strain evidence="3">ATCC BAA-613 / DSM 15670 / CCUG 46953 / JCM 12243 / WAL 16351</strain>
    </source>
</reference>
<dbReference type="PaxDb" id="411902-CLOBOL_01194"/>
<dbReference type="InterPro" id="IPR003593">
    <property type="entry name" value="AAA+_ATPase"/>
</dbReference>
<reference evidence="2 3" key="2">
    <citation type="submission" date="2007-09" db="EMBL/GenBank/DDBJ databases">
        <title>Draft genome sequence of Clostridium bolteae (ATCC BAA-613).</title>
        <authorList>
            <person name="Sudarsanam P."/>
            <person name="Ley R."/>
            <person name="Guruge J."/>
            <person name="Turnbaugh P.J."/>
            <person name="Mahowald M."/>
            <person name="Liep D."/>
            <person name="Gordon J."/>
        </authorList>
    </citation>
    <scope>NUCLEOTIDE SEQUENCE [LARGE SCALE GENOMIC DNA]</scope>
    <source>
        <strain evidence="3">ATCC BAA-613 / DSM 15670 / CCUG 46953 / JCM 12243 / WAL 16351</strain>
    </source>
</reference>
<accession>A8RK41</accession>
<dbReference type="SUPFAM" id="SSF52540">
    <property type="entry name" value="P-loop containing nucleoside triphosphate hydrolases"/>
    <property type="match status" value="1"/>
</dbReference>
<dbReference type="InterPro" id="IPR027417">
    <property type="entry name" value="P-loop_NTPase"/>
</dbReference>
<dbReference type="AlphaFoldDB" id="A8RK41"/>
<evidence type="ECO:0000259" key="1">
    <source>
        <dbReference type="SMART" id="SM00382"/>
    </source>
</evidence>
<dbReference type="SMART" id="SM00382">
    <property type="entry name" value="AAA"/>
    <property type="match status" value="1"/>
</dbReference>
<sequence length="386" mass="43787">MQENEKTTVPIPSVGADGEQSLSYVTNEIITTGNEEINPIDESMEEMLRQMQRMSDPSYLATMTMSQLYDTVYESRLPVIDGLLYPGTYLFVGDPKVGKSFLMAQIAYHVSTGLPLWNYSVHAGTVLYLALEDDYRRLQERLYRMFGVDGTDTLHFATCAKQLGAGLYEQLARFVSEHRDTRLIIIDTLQKIREASGDRYSYASDYEIIGQLKHFADQTGIALLLVHHTRKQQADDKFDMISGTNGLLGAADGAFVLQKEKRTGNTAVLEVSGRDQPEQRLILKKDMEHLVWELEKAETELWQIPPDPILEKVAALLAEDILEWSGTPTELAEALKLELKPNLLTKHLNVNASRLFHECHTQYENIRTHAGRRIILKRVSEQRDDA</sequence>
<dbReference type="Gene3D" id="3.40.50.300">
    <property type="entry name" value="P-loop containing nucleotide triphosphate hydrolases"/>
    <property type="match status" value="1"/>
</dbReference>
<feature type="domain" description="AAA+ ATPase" evidence="1">
    <location>
        <begin position="85"/>
        <end position="261"/>
    </location>
</feature>
<comment type="caution">
    <text evidence="2">The sequence shown here is derived from an EMBL/GenBank/DDBJ whole genome shotgun (WGS) entry which is preliminary data.</text>
</comment>
<dbReference type="HOGENOM" id="CLU_043385_0_1_9"/>
<dbReference type="Proteomes" id="UP000005396">
    <property type="component" value="Unassembled WGS sequence"/>
</dbReference>
<dbReference type="EMBL" id="ABCC02000014">
    <property type="protein sequence ID" value="EDP18501.1"/>
    <property type="molecule type" value="Genomic_DNA"/>
</dbReference>
<evidence type="ECO:0000313" key="3">
    <source>
        <dbReference type="Proteomes" id="UP000005396"/>
    </source>
</evidence>
<organism evidence="2 3">
    <name type="scientific">Enterocloster bolteae (strain ATCC BAA-613 / DSM 15670 / CCUG 46953 / JCM 12243 / WAL 16351)</name>
    <name type="common">Clostridium bolteae</name>
    <dbReference type="NCBI Taxonomy" id="411902"/>
    <lineage>
        <taxon>Bacteria</taxon>
        <taxon>Bacillati</taxon>
        <taxon>Bacillota</taxon>
        <taxon>Clostridia</taxon>
        <taxon>Lachnospirales</taxon>
        <taxon>Lachnospiraceae</taxon>
        <taxon>Enterocloster</taxon>
    </lineage>
</organism>
<dbReference type="RefSeq" id="WP_002566140.1">
    <property type="nucleotide sequence ID" value="NZ_DS480673.1"/>
</dbReference>